<protein>
    <submittedName>
        <fullName evidence="2">Uncharacterized protein</fullName>
    </submittedName>
</protein>
<gene>
    <name evidence="2" type="ORF">KC01_LOCUS32002</name>
</gene>
<evidence type="ECO:0000256" key="1">
    <source>
        <dbReference type="SAM" id="MobiDB-lite"/>
    </source>
</evidence>
<feature type="region of interest" description="Disordered" evidence="1">
    <location>
        <begin position="126"/>
        <end position="168"/>
    </location>
</feature>
<dbReference type="Proteomes" id="UP001497482">
    <property type="component" value="Chromosome 4"/>
</dbReference>
<dbReference type="InterPro" id="IPR050951">
    <property type="entry name" value="Retrovirus_Pol_polyprotein"/>
</dbReference>
<reference evidence="2 3" key="1">
    <citation type="submission" date="2024-04" db="EMBL/GenBank/DDBJ databases">
        <authorList>
            <person name="Waldvogel A.-M."/>
            <person name="Schoenle A."/>
        </authorList>
    </citation>
    <scope>NUCLEOTIDE SEQUENCE [LARGE SCALE GENOMIC DNA]</scope>
</reference>
<dbReference type="EMBL" id="OZ035826">
    <property type="protein sequence ID" value="CAL1604502.1"/>
    <property type="molecule type" value="Genomic_DNA"/>
</dbReference>
<evidence type="ECO:0000313" key="3">
    <source>
        <dbReference type="Proteomes" id="UP001497482"/>
    </source>
</evidence>
<dbReference type="PANTHER" id="PTHR37984:SF5">
    <property type="entry name" value="PROTEIN NYNRIN-LIKE"/>
    <property type="match status" value="1"/>
</dbReference>
<dbReference type="AlphaFoldDB" id="A0AAV2LQ94"/>
<accession>A0AAV2LQ94</accession>
<name>A0AAV2LQ94_KNICA</name>
<organism evidence="2 3">
    <name type="scientific">Knipowitschia caucasica</name>
    <name type="common">Caucasian dwarf goby</name>
    <name type="synonym">Pomatoschistus caucasicus</name>
    <dbReference type="NCBI Taxonomy" id="637954"/>
    <lineage>
        <taxon>Eukaryota</taxon>
        <taxon>Metazoa</taxon>
        <taxon>Chordata</taxon>
        <taxon>Craniata</taxon>
        <taxon>Vertebrata</taxon>
        <taxon>Euteleostomi</taxon>
        <taxon>Actinopterygii</taxon>
        <taxon>Neopterygii</taxon>
        <taxon>Teleostei</taxon>
        <taxon>Neoteleostei</taxon>
        <taxon>Acanthomorphata</taxon>
        <taxon>Gobiaria</taxon>
        <taxon>Gobiiformes</taxon>
        <taxon>Gobioidei</taxon>
        <taxon>Gobiidae</taxon>
        <taxon>Gobiinae</taxon>
        <taxon>Knipowitschia</taxon>
    </lineage>
</organism>
<proteinExistence type="predicted"/>
<feature type="compositionally biased region" description="Polar residues" evidence="1">
    <location>
        <begin position="136"/>
        <end position="151"/>
    </location>
</feature>
<evidence type="ECO:0000313" key="2">
    <source>
        <dbReference type="EMBL" id="CAL1604502.1"/>
    </source>
</evidence>
<sequence>MLQNYRATPHATTSESPFKLLRGRSMRTKLDILPQSDYTGQYEELRSRVALRQAKSKSYTDKKRGAKAPKLAVGDKVRIRKPFHVGKGERQYTDPVSVQEQTRYSTFILSDGKRWNANRLSLCAGRAEDPTRAGTAGSNTSLTETVPNRTAPQREHKPPAWTKDYVLK</sequence>
<keyword evidence="3" id="KW-1185">Reference proteome</keyword>
<dbReference type="PANTHER" id="PTHR37984">
    <property type="entry name" value="PROTEIN CBG26694"/>
    <property type="match status" value="1"/>
</dbReference>